<reference evidence="8" key="3">
    <citation type="submission" date="2025-09" db="UniProtKB">
        <authorList>
            <consortium name="Ensembl"/>
        </authorList>
    </citation>
    <scope>IDENTIFICATION</scope>
    <source>
        <strain evidence="8">Isolate ISIS603380</strain>
    </source>
</reference>
<evidence type="ECO:0000313" key="8">
    <source>
        <dbReference type="Ensembl" id="ENSLAFP00000028261.1"/>
    </source>
</evidence>
<dbReference type="OMA" id="YSPYRCK"/>
<accession>G3UKA2</accession>
<evidence type="ECO:0000256" key="6">
    <source>
        <dbReference type="ARBA" id="ARBA00045441"/>
    </source>
</evidence>
<dbReference type="GO" id="GO:0022627">
    <property type="term" value="C:cytosolic small ribosomal subunit"/>
    <property type="evidence" value="ECO:0007669"/>
    <property type="project" value="UniProtKB-ARBA"/>
</dbReference>
<evidence type="ECO:0000256" key="3">
    <source>
        <dbReference type="ARBA" id="ARBA00023274"/>
    </source>
</evidence>
<sequence length="146" mass="15358">TAPHKGKAKKEVQVINLGLQVAEGENVFGVCHIFSSFNDPFVHVSQLSGQETIGRVIGRMKKESAPYATILAAQGVAPRFKELGIIALHIKLRATGGNRTKNPGPVAQSALRAVARSGMKIGGIEDVTPISIALTGSHGLRASSRP</sequence>
<dbReference type="Proteomes" id="UP000007646">
    <property type="component" value="Unassembled WGS sequence"/>
</dbReference>
<keyword evidence="2" id="KW-0689">Ribosomal protein</keyword>
<dbReference type="GO" id="GO:0003735">
    <property type="term" value="F:structural constituent of ribosome"/>
    <property type="evidence" value="ECO:0007669"/>
    <property type="project" value="InterPro"/>
</dbReference>
<dbReference type="Ensembl" id="ENSLAFT00000032099.1">
    <property type="protein sequence ID" value="ENSLAFP00000028261.1"/>
    <property type="gene ID" value="ENSLAFG00000032365.1"/>
</dbReference>
<dbReference type="HOGENOM" id="CLU_072439_6_0_1"/>
<evidence type="ECO:0000256" key="1">
    <source>
        <dbReference type="ARBA" id="ARBA00006194"/>
    </source>
</evidence>
<keyword evidence="9" id="KW-1185">Reference proteome</keyword>
<dbReference type="InterPro" id="IPR036967">
    <property type="entry name" value="Ribosomal_uS11_sf"/>
</dbReference>
<reference evidence="8" key="2">
    <citation type="submission" date="2025-08" db="UniProtKB">
        <authorList>
            <consortium name="Ensembl"/>
        </authorList>
    </citation>
    <scope>IDENTIFICATION</scope>
    <source>
        <strain evidence="8">Isolate ISIS603380</strain>
    </source>
</reference>
<comment type="subunit">
    <text evidence="7">Component of the small ribosomal subunit. Part of the small subunit (SSU) processome, composed of more than 70 proteins and the RNA chaperone small nucleolar RNA (snoRNA) U3.</text>
</comment>
<name>G3UKA2_LOXAF</name>
<dbReference type="PIRSF" id="PIRSF002131">
    <property type="entry name" value="Ribosomal_S11"/>
    <property type="match status" value="1"/>
</dbReference>
<dbReference type="AlphaFoldDB" id="G3UKA2"/>
<keyword evidence="3" id="KW-0687">Ribonucleoprotein</keyword>
<organism evidence="8 9">
    <name type="scientific">Loxodonta africana</name>
    <name type="common">African elephant</name>
    <dbReference type="NCBI Taxonomy" id="9785"/>
    <lineage>
        <taxon>Eukaryota</taxon>
        <taxon>Metazoa</taxon>
        <taxon>Chordata</taxon>
        <taxon>Craniata</taxon>
        <taxon>Vertebrata</taxon>
        <taxon>Euteleostomi</taxon>
        <taxon>Mammalia</taxon>
        <taxon>Eutheria</taxon>
        <taxon>Afrotheria</taxon>
        <taxon>Proboscidea</taxon>
        <taxon>Elephantidae</taxon>
        <taxon>Loxodonta</taxon>
    </lineage>
</organism>
<dbReference type="InterPro" id="IPR001971">
    <property type="entry name" value="Ribosomal_uS11"/>
</dbReference>
<proteinExistence type="inferred from homology"/>
<dbReference type="eggNOG" id="KOG0407">
    <property type="taxonomic scope" value="Eukaryota"/>
</dbReference>
<dbReference type="InParanoid" id="G3UKA2"/>
<dbReference type="Gene3D" id="3.30.420.80">
    <property type="entry name" value="Ribosomal protein S11"/>
    <property type="match status" value="1"/>
</dbReference>
<dbReference type="Pfam" id="PF00411">
    <property type="entry name" value="Ribosomal_S11"/>
    <property type="match status" value="1"/>
</dbReference>
<evidence type="ECO:0000256" key="4">
    <source>
        <dbReference type="ARBA" id="ARBA00035160"/>
    </source>
</evidence>
<dbReference type="GO" id="GO:0006412">
    <property type="term" value="P:translation"/>
    <property type="evidence" value="ECO:0007669"/>
    <property type="project" value="InterPro"/>
</dbReference>
<evidence type="ECO:0000256" key="7">
    <source>
        <dbReference type="ARBA" id="ARBA00046547"/>
    </source>
</evidence>
<protein>
    <recommendedName>
        <fullName evidence="4">Small ribosomal subunit protein uS11</fullName>
    </recommendedName>
    <alternativeName>
        <fullName evidence="5">40S ribosomal protein S14</fullName>
    </alternativeName>
</protein>
<evidence type="ECO:0000256" key="5">
    <source>
        <dbReference type="ARBA" id="ARBA00044343"/>
    </source>
</evidence>
<evidence type="ECO:0000256" key="2">
    <source>
        <dbReference type="ARBA" id="ARBA00022980"/>
    </source>
</evidence>
<dbReference type="STRING" id="9785.ENSLAFP00000028261"/>
<dbReference type="FunFam" id="3.30.420.80:FF:000018">
    <property type="entry name" value="40S ribosomal protein S14"/>
    <property type="match status" value="1"/>
</dbReference>
<dbReference type="PANTHER" id="PTHR11759">
    <property type="entry name" value="40S RIBOSOMAL PROTEIN S14/30S RIBOSOMAL PROTEIN S11"/>
    <property type="match status" value="1"/>
</dbReference>
<dbReference type="GeneTree" id="ENSGT00390000000703"/>
<reference evidence="8 9" key="1">
    <citation type="submission" date="2009-06" db="EMBL/GenBank/DDBJ databases">
        <title>The Genome Sequence of Loxodonta africana (African elephant).</title>
        <authorList>
            <person name="Di Palma F."/>
            <person name="Heiman D."/>
            <person name="Young S."/>
            <person name="Johnson J."/>
            <person name="Lander E.S."/>
            <person name="Lindblad-Toh K."/>
        </authorList>
    </citation>
    <scope>NUCLEOTIDE SEQUENCE [LARGE SCALE GENOMIC DNA]</scope>
    <source>
        <strain evidence="8 9">Isolate ISIS603380</strain>
    </source>
</reference>
<evidence type="ECO:0000313" key="9">
    <source>
        <dbReference type="Proteomes" id="UP000007646"/>
    </source>
</evidence>
<dbReference type="SUPFAM" id="SSF53137">
    <property type="entry name" value="Translational machinery components"/>
    <property type="match status" value="1"/>
</dbReference>
<comment type="function">
    <text evidence="6">Component of the small ribosomal subunit. The ribosome is a large ribonucleoprotein complex responsible for the synthesis of proteins in the cell. Part of the small subunit (SSU) processome, first precursor of the small eukaryotic ribosomal subunit. During the assembly of the SSU processome in the nucleolus, many ribosome biogenesis factors, an RNA chaperone and ribosomal proteins associate with the nascent pre-rRNA and work in concert to generate RNA folding, modifications, rearrangements and cleavage as well as targeted degradation of pre-ribosomal RNA by the RNA exosome.</text>
</comment>
<comment type="similarity">
    <text evidence="1">Belongs to the universal ribosomal protein uS11 family.</text>
</comment>